<evidence type="ECO:0000256" key="1">
    <source>
        <dbReference type="SAM" id="Phobius"/>
    </source>
</evidence>
<sequence length="618" mass="68493">MTIASIPPLWRRRRKEHTIALILYTFIIALITPWNGERSLSLATTAEPELGQLLFAGVDSFGFGGQIDTSLEKRASFTRDEKNGEVEAQNLNWGDNYIHHLSATEIVDSKTKTVHITFNTCLQPTSNNTESSDLQPPQLTVYVSNSTSNKSPGPGVQGKPQFAIPIDAGFGSLTVQATGDIWVGVHATALPDKDRALWGSQPWNYELAMSTGKPYHGYRDNQFLYLVDTDDNSALLVTGNMTDNASEDGGLNEMDDAALANPDYHPYTVYAQNRNVTSPFKGLEKSYCAVRQLASIRPGNTQTSMTTRGLGNFHKQQFHLLELNRSTEYWAYLARPRNSSKSDTSGILWRPLKAFTKTDGNCAIIYDLPFCSEVAYAVPSNPTVFGSKGLTKFYDDAAQNWWQNFSYSLQQIQCNASSSAQYSLVRNCDDCAAAYKNWLCAVTIPRCMDYSSPLSYLAERSSNKLFWNATAKGWQKHPWEPVMTDQEAQNWKDTGGWLADPALHSSNNETLAKVPSRNKKIDEVVRPGAYREVRPCKDLCWTLVQSCPAPMGFSCPHDGSWGKEMSYGERDPGGDVTCSYLGAVYALSGGMRSMGSERWMWLVSVGAFVATLVVASVL</sequence>
<accession>U4LX66</accession>
<reference evidence="2 3" key="1">
    <citation type="journal article" date="2013" name="PLoS Genet.">
        <title>The genome and development-dependent transcriptomes of Pyronema confluens: a window into fungal evolution.</title>
        <authorList>
            <person name="Traeger S."/>
            <person name="Altegoer F."/>
            <person name="Freitag M."/>
            <person name="Gabaldon T."/>
            <person name="Kempken F."/>
            <person name="Kumar A."/>
            <person name="Marcet-Houben M."/>
            <person name="Poggeler S."/>
            <person name="Stajich J.E."/>
            <person name="Nowrousian M."/>
        </authorList>
    </citation>
    <scope>NUCLEOTIDE SEQUENCE [LARGE SCALE GENOMIC DNA]</scope>
    <source>
        <strain evidence="3">CBS 100304</strain>
        <tissue evidence="2">Vegetative mycelium</tissue>
    </source>
</reference>
<feature type="transmembrane region" description="Helical" evidence="1">
    <location>
        <begin position="18"/>
        <end position="36"/>
    </location>
</feature>
<dbReference type="OMA" id="YYGFLAM"/>
<organism evidence="2 3">
    <name type="scientific">Pyronema omphalodes (strain CBS 100304)</name>
    <name type="common">Pyronema confluens</name>
    <dbReference type="NCBI Taxonomy" id="1076935"/>
    <lineage>
        <taxon>Eukaryota</taxon>
        <taxon>Fungi</taxon>
        <taxon>Dikarya</taxon>
        <taxon>Ascomycota</taxon>
        <taxon>Pezizomycotina</taxon>
        <taxon>Pezizomycetes</taxon>
        <taxon>Pezizales</taxon>
        <taxon>Pyronemataceae</taxon>
        <taxon>Pyronema</taxon>
    </lineage>
</organism>
<keyword evidence="1" id="KW-1133">Transmembrane helix</keyword>
<dbReference type="GO" id="GO:0098703">
    <property type="term" value="P:calcium ion import across plasma membrane"/>
    <property type="evidence" value="ECO:0007669"/>
    <property type="project" value="InterPro"/>
</dbReference>
<gene>
    <name evidence="2" type="ORF">PCON_03243</name>
</gene>
<evidence type="ECO:0000313" key="2">
    <source>
        <dbReference type="EMBL" id="CCX34273.1"/>
    </source>
</evidence>
<dbReference type="OrthoDB" id="5405745at2759"/>
<feature type="transmembrane region" description="Helical" evidence="1">
    <location>
        <begin position="599"/>
        <end position="617"/>
    </location>
</feature>
<dbReference type="PANTHER" id="PTHR39142:SF1">
    <property type="entry name" value="AEL197CP"/>
    <property type="match status" value="1"/>
</dbReference>
<keyword evidence="1" id="KW-0472">Membrane</keyword>
<dbReference type="GO" id="GO:0005262">
    <property type="term" value="F:calcium channel activity"/>
    <property type="evidence" value="ECO:0007669"/>
    <property type="project" value="InterPro"/>
</dbReference>
<dbReference type="STRING" id="1076935.U4LX66"/>
<keyword evidence="3" id="KW-1185">Reference proteome</keyword>
<name>U4LX66_PYROM</name>
<dbReference type="Pfam" id="PF12929">
    <property type="entry name" value="Mid1"/>
    <property type="match status" value="1"/>
</dbReference>
<dbReference type="EMBL" id="HF936442">
    <property type="protein sequence ID" value="CCX34273.1"/>
    <property type="molecule type" value="Genomic_DNA"/>
</dbReference>
<dbReference type="PANTHER" id="PTHR39142">
    <property type="entry name" value="MID1P"/>
    <property type="match status" value="1"/>
</dbReference>
<dbReference type="eggNOG" id="ENOG502QTA4">
    <property type="taxonomic scope" value="Eukaryota"/>
</dbReference>
<dbReference type="AlphaFoldDB" id="U4LX66"/>
<evidence type="ECO:0000313" key="3">
    <source>
        <dbReference type="Proteomes" id="UP000018144"/>
    </source>
</evidence>
<protein>
    <submittedName>
        <fullName evidence="2">Similar to Calcium influx-promoting protein ehs1 acc. no. Q10063</fullName>
    </submittedName>
</protein>
<keyword evidence="1" id="KW-0812">Transmembrane</keyword>
<dbReference type="Proteomes" id="UP000018144">
    <property type="component" value="Unassembled WGS sequence"/>
</dbReference>
<proteinExistence type="predicted"/>
<dbReference type="InterPro" id="IPR024338">
    <property type="entry name" value="MID1/Yam8"/>
</dbReference>